<accession>A0A8D3BA85</accession>
<dbReference type="GeneTree" id="ENSGT00990000204015"/>
<protein>
    <submittedName>
        <fullName evidence="1">Uncharacterized protein</fullName>
    </submittedName>
</protein>
<evidence type="ECO:0000313" key="1">
    <source>
        <dbReference type="Ensembl" id="ENSSMAP00000030988.1"/>
    </source>
</evidence>
<dbReference type="AlphaFoldDB" id="A0A8D3BA85"/>
<sequence length="201" mass="22678">EGQEDIQKACIDIKLRDIVYIPEYECGDTQDKAKNPGQQTAQFGILGPAHSTMRHWMYQCHIAIYAHQNKEIDTTVDIHLNAQVDDFAEEQTKGPIEIIGYIDSPKGQTGQQDKVSYSQVTQVDLSHGAGFLVETEYHQDKNIQHDSQYGDEQDIHRLTGDEPLPVVRIMTLCAIGLVLVSIQRCGAEVWDAVNIKHYKDN</sequence>
<organism evidence="1 2">
    <name type="scientific">Scophthalmus maximus</name>
    <name type="common">Turbot</name>
    <name type="synonym">Psetta maxima</name>
    <dbReference type="NCBI Taxonomy" id="52904"/>
    <lineage>
        <taxon>Eukaryota</taxon>
        <taxon>Metazoa</taxon>
        <taxon>Chordata</taxon>
        <taxon>Craniata</taxon>
        <taxon>Vertebrata</taxon>
        <taxon>Euteleostomi</taxon>
        <taxon>Actinopterygii</taxon>
        <taxon>Neopterygii</taxon>
        <taxon>Teleostei</taxon>
        <taxon>Neoteleostei</taxon>
        <taxon>Acanthomorphata</taxon>
        <taxon>Carangaria</taxon>
        <taxon>Pleuronectiformes</taxon>
        <taxon>Pleuronectoidei</taxon>
        <taxon>Scophthalmidae</taxon>
        <taxon>Scophthalmus</taxon>
    </lineage>
</organism>
<dbReference type="OMA" id="HADGHEQ"/>
<dbReference type="Ensembl" id="ENSSMAT00000031366.2">
    <property type="protein sequence ID" value="ENSSMAP00000030988.1"/>
    <property type="gene ID" value="ENSSMAG00000018995.2"/>
</dbReference>
<dbReference type="Proteomes" id="UP000694558">
    <property type="component" value="Chromosome 17"/>
</dbReference>
<reference evidence="1" key="2">
    <citation type="submission" date="2025-08" db="UniProtKB">
        <authorList>
            <consortium name="Ensembl"/>
        </authorList>
    </citation>
    <scope>IDENTIFICATION</scope>
</reference>
<reference evidence="1" key="1">
    <citation type="submission" date="2023-05" db="EMBL/GenBank/DDBJ databases">
        <title>High-quality long-read genome of Scophthalmus maximus.</title>
        <authorList>
            <person name="Lien S."/>
            <person name="Martinez P."/>
        </authorList>
    </citation>
    <scope>NUCLEOTIDE SEQUENCE [LARGE SCALE GENOMIC DNA]</scope>
</reference>
<evidence type="ECO:0000313" key="2">
    <source>
        <dbReference type="Proteomes" id="UP000694558"/>
    </source>
</evidence>
<proteinExistence type="predicted"/>
<name>A0A8D3BA85_SCOMX</name>